<dbReference type="EMBL" id="JBHMBK010000016">
    <property type="protein sequence ID" value="MFB9686947.1"/>
    <property type="molecule type" value="Genomic_DNA"/>
</dbReference>
<protein>
    <submittedName>
        <fullName evidence="1">Helix-turn-helix domain-containing protein</fullName>
    </submittedName>
</protein>
<reference evidence="1 2" key="1">
    <citation type="submission" date="2024-09" db="EMBL/GenBank/DDBJ databases">
        <authorList>
            <person name="Sun Q."/>
            <person name="Mori K."/>
        </authorList>
    </citation>
    <scope>NUCLEOTIDE SEQUENCE [LARGE SCALE GENOMIC DNA]</scope>
    <source>
        <strain evidence="1 2">JCM 13852</strain>
    </source>
</reference>
<dbReference type="Proteomes" id="UP001589535">
    <property type="component" value="Unassembled WGS sequence"/>
</dbReference>
<evidence type="ECO:0000313" key="2">
    <source>
        <dbReference type="Proteomes" id="UP001589535"/>
    </source>
</evidence>
<sequence length="315" mass="32922">MMAKPGRPELSLDAGSGPEARFGAALRQLRENAGSPTYREMAARPGVHFSASVLSTAANGKKLPRWDHVRAYVIACEGEDCAGAIKYWKRQWRRYFVELNADCGESGARSCGEAPVAVNQEKGCRRRLLATAGTVSAAVTAAVVLAAGEASPPPATQLKLGVPCESVGVGNTATPVRVPPGYLDGLHYETGYRFTLRSGGGVQKVACVVDHPMDSESLHPVLGIVKVRVGLPDGSVSAPAITVRIPGGPGTMDDIESFGGRGSGHPTEVVQVFSVPPGSSAERVVVEFETPPGAGEIAVVIADPDFKLLWAVGGW</sequence>
<gene>
    <name evidence="1" type="ORF">ACFFTO_22425</name>
</gene>
<organism evidence="1 2">
    <name type="scientific">Amycolatopsis plumensis</name>
    <dbReference type="NCBI Taxonomy" id="236508"/>
    <lineage>
        <taxon>Bacteria</taxon>
        <taxon>Bacillati</taxon>
        <taxon>Actinomycetota</taxon>
        <taxon>Actinomycetes</taxon>
        <taxon>Pseudonocardiales</taxon>
        <taxon>Pseudonocardiaceae</taxon>
        <taxon>Amycolatopsis</taxon>
    </lineage>
</organism>
<proteinExistence type="predicted"/>
<evidence type="ECO:0000313" key="1">
    <source>
        <dbReference type="EMBL" id="MFB9686947.1"/>
    </source>
</evidence>
<dbReference type="RefSeq" id="WP_378196926.1">
    <property type="nucleotide sequence ID" value="NZ_JBHMBK010000016.1"/>
</dbReference>
<keyword evidence="2" id="KW-1185">Reference proteome</keyword>
<comment type="caution">
    <text evidence="1">The sequence shown here is derived from an EMBL/GenBank/DDBJ whole genome shotgun (WGS) entry which is preliminary data.</text>
</comment>
<name>A0ABV5U6D1_9PSEU</name>
<accession>A0ABV5U6D1</accession>